<dbReference type="InterPro" id="IPR001810">
    <property type="entry name" value="F-box_dom"/>
</dbReference>
<feature type="domain" description="F-box" evidence="2">
    <location>
        <begin position="104"/>
        <end position="139"/>
    </location>
</feature>
<dbReference type="InterPro" id="IPR012951">
    <property type="entry name" value="BBE"/>
</dbReference>
<dbReference type="AlphaFoldDB" id="A0A9P4JLY4"/>
<keyword evidence="4" id="KW-1185">Reference proteome</keyword>
<gene>
    <name evidence="3" type="ORF">GQ43DRAFT_463805</name>
</gene>
<organism evidence="3 4">
    <name type="scientific">Delitschia confertaspora ATCC 74209</name>
    <dbReference type="NCBI Taxonomy" id="1513339"/>
    <lineage>
        <taxon>Eukaryota</taxon>
        <taxon>Fungi</taxon>
        <taxon>Dikarya</taxon>
        <taxon>Ascomycota</taxon>
        <taxon>Pezizomycotina</taxon>
        <taxon>Dothideomycetes</taxon>
        <taxon>Pleosporomycetidae</taxon>
        <taxon>Pleosporales</taxon>
        <taxon>Delitschiaceae</taxon>
        <taxon>Delitschia</taxon>
    </lineage>
</organism>
<proteinExistence type="predicted"/>
<accession>A0A9P4JLY4</accession>
<dbReference type="GO" id="GO:0016491">
    <property type="term" value="F:oxidoreductase activity"/>
    <property type="evidence" value="ECO:0007669"/>
    <property type="project" value="InterPro"/>
</dbReference>
<dbReference type="Proteomes" id="UP000799536">
    <property type="component" value="Unassembled WGS sequence"/>
</dbReference>
<dbReference type="Gene3D" id="3.30.465.10">
    <property type="match status" value="1"/>
</dbReference>
<evidence type="ECO:0000313" key="3">
    <source>
        <dbReference type="EMBL" id="KAF2200636.1"/>
    </source>
</evidence>
<evidence type="ECO:0008006" key="5">
    <source>
        <dbReference type="Google" id="ProtNLM"/>
    </source>
</evidence>
<dbReference type="OrthoDB" id="4192220at2759"/>
<dbReference type="SUPFAM" id="SSF81383">
    <property type="entry name" value="F-box domain"/>
    <property type="match status" value="1"/>
</dbReference>
<name>A0A9P4JLY4_9PLEO</name>
<dbReference type="EMBL" id="ML994012">
    <property type="protein sequence ID" value="KAF2200636.1"/>
    <property type="molecule type" value="Genomic_DNA"/>
</dbReference>
<evidence type="ECO:0000313" key="4">
    <source>
        <dbReference type="Proteomes" id="UP000799536"/>
    </source>
</evidence>
<reference evidence="3" key="1">
    <citation type="journal article" date="2020" name="Stud. Mycol.">
        <title>101 Dothideomycetes genomes: a test case for predicting lifestyles and emergence of pathogens.</title>
        <authorList>
            <person name="Haridas S."/>
            <person name="Albert R."/>
            <person name="Binder M."/>
            <person name="Bloem J."/>
            <person name="Labutti K."/>
            <person name="Salamov A."/>
            <person name="Andreopoulos B."/>
            <person name="Baker S."/>
            <person name="Barry K."/>
            <person name="Bills G."/>
            <person name="Bluhm B."/>
            <person name="Cannon C."/>
            <person name="Castanera R."/>
            <person name="Culley D."/>
            <person name="Daum C."/>
            <person name="Ezra D."/>
            <person name="Gonzalez J."/>
            <person name="Henrissat B."/>
            <person name="Kuo A."/>
            <person name="Liang C."/>
            <person name="Lipzen A."/>
            <person name="Lutzoni F."/>
            <person name="Magnuson J."/>
            <person name="Mondo S."/>
            <person name="Nolan M."/>
            <person name="Ohm R."/>
            <person name="Pangilinan J."/>
            <person name="Park H.-J."/>
            <person name="Ramirez L."/>
            <person name="Alfaro M."/>
            <person name="Sun H."/>
            <person name="Tritt A."/>
            <person name="Yoshinaga Y."/>
            <person name="Zwiers L.-H."/>
            <person name="Turgeon B."/>
            <person name="Goodwin S."/>
            <person name="Spatafora J."/>
            <person name="Crous P."/>
            <person name="Grigoriev I."/>
        </authorList>
    </citation>
    <scope>NUCLEOTIDE SEQUENCE</scope>
    <source>
        <strain evidence="3">ATCC 74209</strain>
    </source>
</reference>
<dbReference type="GO" id="GO:0050660">
    <property type="term" value="F:flavin adenine dinucleotide binding"/>
    <property type="evidence" value="ECO:0007669"/>
    <property type="project" value="InterPro"/>
</dbReference>
<sequence>MFGANLNSIDAALSREGAWEAYYGDKEMVKRLRTIKGKLDPQEVFRIRMPLQKDNKKRNASFCNSLSHGFRIKGIVTHTTHTLSIYHNRIIFCDSGKTMSNITTEILLHILTELKRMTVSNNDLLSCLRVCRRWHEPTLSVLYGSLTLTNLNRFGFLESSQVINHGSYVRSITVRIVRGGTGGSQSSQTSNDLLDRLILWLPSLNKLRCLSLTVDQYVFVPTDSTIDRLLKALPETCVDLELDTSGSGHEDSPQANAHSCDTVRHILPRLRHVRIRMPEMCSAMFGTGPILTGGLQSTTFEPLVLRNLQTLIVNCTHASGKQIVRCRELEREMAMISPFPIQPDDADSAWLSVTQALEQVSNRGHLRQNAKIYVIAGTPGSVHDMAIWQTELRTNMVAKETWAFPIRVAQNQWHIRLHDKRDLVTSLDNVKSIVEGHLWRNIMGRALFSRLPASVIMAEAKGDSSYASGCMELPMKTMTLAQWATSPLRLPSYARNEQVTGVRLFEAQIRKGEDYLSARPIVEITPDGWVRGWANVNLERVEEDGVL</sequence>
<feature type="domain" description="Berberine/berberine-like" evidence="1">
    <location>
        <begin position="17"/>
        <end position="47"/>
    </location>
</feature>
<protein>
    <recommendedName>
        <fullName evidence="5">F-box domain-containing protein</fullName>
    </recommendedName>
</protein>
<dbReference type="InterPro" id="IPR036047">
    <property type="entry name" value="F-box-like_dom_sf"/>
</dbReference>
<dbReference type="Pfam" id="PF08031">
    <property type="entry name" value="BBE"/>
    <property type="match status" value="1"/>
</dbReference>
<dbReference type="InterPro" id="IPR016169">
    <property type="entry name" value="FAD-bd_PCMH_sub2"/>
</dbReference>
<dbReference type="Pfam" id="PF12937">
    <property type="entry name" value="F-box-like"/>
    <property type="match status" value="1"/>
</dbReference>
<dbReference type="CDD" id="cd09917">
    <property type="entry name" value="F-box_SF"/>
    <property type="match status" value="1"/>
</dbReference>
<comment type="caution">
    <text evidence="3">The sequence shown here is derived from an EMBL/GenBank/DDBJ whole genome shotgun (WGS) entry which is preliminary data.</text>
</comment>
<evidence type="ECO:0000259" key="1">
    <source>
        <dbReference type="Pfam" id="PF08031"/>
    </source>
</evidence>
<evidence type="ECO:0000259" key="2">
    <source>
        <dbReference type="Pfam" id="PF12937"/>
    </source>
</evidence>
<dbReference type="Gene3D" id="3.40.462.20">
    <property type="match status" value="1"/>
</dbReference>